<evidence type="ECO:0000313" key="1">
    <source>
        <dbReference type="EMBL" id="NFG16865.1"/>
    </source>
</evidence>
<proteinExistence type="predicted"/>
<comment type="caution">
    <text evidence="1">The sequence shown here is derived from an EMBL/GenBank/DDBJ whole genome shotgun (WGS) entry which is preliminary data.</text>
</comment>
<evidence type="ECO:0000313" key="2">
    <source>
        <dbReference type="Proteomes" id="UP000478995"/>
    </source>
</evidence>
<dbReference type="EMBL" id="SWOY01000002">
    <property type="protein sequence ID" value="NFG16865.1"/>
    <property type="molecule type" value="Genomic_DNA"/>
</dbReference>
<protein>
    <submittedName>
        <fullName evidence="1">Uncharacterized protein</fullName>
    </submittedName>
</protein>
<sequence length="386" mass="45361">MSVFSLKEFGKKNTNTKIKVFIEYLYEKYGISGDNEEFDNTYFYLFNDDDLIESLEYYIEKNSITAQVTAQNYITYITDFFNMLSNDYNIKNDTFINIDLYNKLLSKSKKIIFKLKLSESKEYATDEQYEILNNGIDKFLNELVIGDIYDEIIQFKSGKIKHVKLYYRFVSAIAIKLIMKFAFSNSTTISLEANNLDMVNNTINVNGFRLELGKELTDILKKYLSVRRYILNLYSIEESKLFIKLNGKQYKNKKNIPEYSSFFKIMDDLIKTRAADLFSARRILEMLDKGIDISIIVKLSDKSIEKCIELQNNNEDEANKKLQLLFNEDKYRKKRIITKKKGYLKCPFCNNEVKAISDEWILVQFENDNVKYLACRKCRGANGENI</sequence>
<reference evidence="1 2" key="1">
    <citation type="submission" date="2019-04" db="EMBL/GenBank/DDBJ databases">
        <title>Genome sequencing of Clostridium botulinum Groups I-IV and Clostridium butyricum.</title>
        <authorList>
            <person name="Brunt J."/>
            <person name="Van Vliet A.H.M."/>
            <person name="Stringer S.C."/>
            <person name="Carter A.T."/>
            <person name="Peck M.W."/>
        </authorList>
    </citation>
    <scope>NUCLEOTIDE SEQUENCE [LARGE SCALE GENOMIC DNA]</scope>
    <source>
        <strain evidence="1 2">IFR 18/037</strain>
    </source>
</reference>
<organism evidence="1 2">
    <name type="scientific">Clostridium botulinum</name>
    <dbReference type="NCBI Taxonomy" id="1491"/>
    <lineage>
        <taxon>Bacteria</taxon>
        <taxon>Bacillati</taxon>
        <taxon>Bacillota</taxon>
        <taxon>Clostridia</taxon>
        <taxon>Eubacteriales</taxon>
        <taxon>Clostridiaceae</taxon>
        <taxon>Clostridium</taxon>
    </lineage>
</organism>
<name>A0A6B4FZ11_CLOBO</name>
<dbReference type="AlphaFoldDB" id="A0A6B4FZ11"/>
<dbReference type="Proteomes" id="UP000478995">
    <property type="component" value="Unassembled WGS sequence"/>
</dbReference>
<accession>A0A6B4FZ11</accession>
<dbReference type="RefSeq" id="WP_061319988.1">
    <property type="nucleotide sequence ID" value="NZ_JBODAO010000003.1"/>
</dbReference>
<gene>
    <name evidence="1" type="ORF">FC794_08680</name>
</gene>